<accession>A0A6J4RN82</accession>
<dbReference type="AlphaFoldDB" id="A0A6J4RN82"/>
<dbReference type="EMBL" id="CADCVM010000089">
    <property type="protein sequence ID" value="CAA9473630.1"/>
    <property type="molecule type" value="Genomic_DNA"/>
</dbReference>
<gene>
    <name evidence="1" type="ORF">AVDCRST_MAG05-746</name>
</gene>
<organism evidence="1">
    <name type="scientific">uncultured Rubrobacteraceae bacterium</name>
    <dbReference type="NCBI Taxonomy" id="349277"/>
    <lineage>
        <taxon>Bacteria</taxon>
        <taxon>Bacillati</taxon>
        <taxon>Actinomycetota</taxon>
        <taxon>Rubrobacteria</taxon>
        <taxon>Rubrobacterales</taxon>
        <taxon>Rubrobacteraceae</taxon>
        <taxon>environmental samples</taxon>
    </lineage>
</organism>
<reference evidence="1" key="1">
    <citation type="submission" date="2020-02" db="EMBL/GenBank/DDBJ databases">
        <authorList>
            <person name="Meier V. D."/>
        </authorList>
    </citation>
    <scope>NUCLEOTIDE SEQUENCE</scope>
    <source>
        <strain evidence="1">AVDCRST_MAG05</strain>
    </source>
</reference>
<proteinExistence type="predicted"/>
<name>A0A6J4RN82_9ACTN</name>
<protein>
    <submittedName>
        <fullName evidence="1">Uncharacterized protein</fullName>
    </submittedName>
</protein>
<sequence>MRPKEGNDSGVLTEVCFVWPIAAGKEEEWRRALQELGGSRSADFGRMRSRFGIVAVGVWLQRTRRGELALIHIEADDPLEAVSMLAGSEEGFERWLKRKIGEFHGVDVARASARAAPEPVFRAGS</sequence>
<evidence type="ECO:0000313" key="1">
    <source>
        <dbReference type="EMBL" id="CAA9473630.1"/>
    </source>
</evidence>